<keyword evidence="6" id="KW-1185">Reference proteome</keyword>
<dbReference type="RefSeq" id="WP_368392630.1">
    <property type="nucleotide sequence ID" value="NZ_JBFRYC010000011.1"/>
</dbReference>
<keyword evidence="3" id="KW-0804">Transcription</keyword>
<dbReference type="Pfam" id="PF00356">
    <property type="entry name" value="LacI"/>
    <property type="match status" value="1"/>
</dbReference>
<evidence type="ECO:0000313" key="5">
    <source>
        <dbReference type="EMBL" id="MEX1663004.1"/>
    </source>
</evidence>
<sequence>MEEIRDTNSQDQTAPARRVRISDLATALGLTKSTVSRALNDYADIAPDTRERVRTMAAQMGYAPMPYAQAVRTGRVRALGLVLELDAPDRYGPFLADFLGGITQEASLEGWTLTIASSTSRADMEATLARLLQEHKVDGFILPRTRIHDPRALFLRAKGVPFVLYGRVGYGQPDPGLSWYDVDGSGAMRDGVARLVALGHKRIAFVGPCEAYNFAMLRRDGYRDGLALAQIAHDPALEIMGVSDRAEGAAAARALLDLPDPPTAIVYATDATALGAYDVARERGLTIGRDLSLIAYDGIPEGRMIEPPLTTFAVDSRHAGERLAALLIAQLRGAPVADLTELVSAQLQPGGSDGPPIFTKRKT</sequence>
<reference evidence="5 6" key="1">
    <citation type="journal article" date="2011" name="Int. J. Syst. Evol. Microbiol.">
        <title>Zhongshania antarctica gen. nov., sp. nov. and Zhongshania guokunii sp. nov., gammaproteobacteria respectively isolated from coastal attached (fast) ice and surface seawater of the Antarctic.</title>
        <authorList>
            <person name="Li H.J."/>
            <person name="Zhang X.Y."/>
            <person name="Chen C.X."/>
            <person name="Zhang Y.J."/>
            <person name="Gao Z.M."/>
            <person name="Yu Y."/>
            <person name="Chen X.L."/>
            <person name="Chen B."/>
            <person name="Zhang Y.Z."/>
        </authorList>
    </citation>
    <scope>NUCLEOTIDE SEQUENCE [LARGE SCALE GENOMIC DNA]</scope>
    <source>
        <strain evidence="5 6">15-R06ZXC-3</strain>
    </source>
</reference>
<evidence type="ECO:0000313" key="6">
    <source>
        <dbReference type="Proteomes" id="UP001557465"/>
    </source>
</evidence>
<dbReference type="Gene3D" id="3.40.50.2300">
    <property type="match status" value="2"/>
</dbReference>
<dbReference type="EMBL" id="JBFRYC010000011">
    <property type="protein sequence ID" value="MEX1663004.1"/>
    <property type="molecule type" value="Genomic_DNA"/>
</dbReference>
<dbReference type="InterPro" id="IPR000843">
    <property type="entry name" value="HTH_LacI"/>
</dbReference>
<dbReference type="GO" id="GO:0003677">
    <property type="term" value="F:DNA binding"/>
    <property type="evidence" value="ECO:0007669"/>
    <property type="project" value="UniProtKB-KW"/>
</dbReference>
<dbReference type="SUPFAM" id="SSF53822">
    <property type="entry name" value="Periplasmic binding protein-like I"/>
    <property type="match status" value="1"/>
</dbReference>
<dbReference type="PROSITE" id="PS50932">
    <property type="entry name" value="HTH_LACI_2"/>
    <property type="match status" value="1"/>
</dbReference>
<evidence type="ECO:0000256" key="2">
    <source>
        <dbReference type="ARBA" id="ARBA00023125"/>
    </source>
</evidence>
<dbReference type="PANTHER" id="PTHR30146">
    <property type="entry name" value="LACI-RELATED TRANSCRIPTIONAL REPRESSOR"/>
    <property type="match status" value="1"/>
</dbReference>
<dbReference type="Gene3D" id="1.10.260.40">
    <property type="entry name" value="lambda repressor-like DNA-binding domains"/>
    <property type="match status" value="1"/>
</dbReference>
<dbReference type="InterPro" id="IPR010982">
    <property type="entry name" value="Lambda_DNA-bd_dom_sf"/>
</dbReference>
<proteinExistence type="predicted"/>
<dbReference type="CDD" id="cd20010">
    <property type="entry name" value="PBP1_AglR-like"/>
    <property type="match status" value="1"/>
</dbReference>
<evidence type="ECO:0000259" key="4">
    <source>
        <dbReference type="PROSITE" id="PS50932"/>
    </source>
</evidence>
<protein>
    <submittedName>
        <fullName evidence="5">LacI family DNA-binding transcriptional regulator</fullName>
    </submittedName>
</protein>
<dbReference type="Pfam" id="PF13377">
    <property type="entry name" value="Peripla_BP_3"/>
    <property type="match status" value="1"/>
</dbReference>
<dbReference type="SUPFAM" id="SSF47413">
    <property type="entry name" value="lambda repressor-like DNA-binding domains"/>
    <property type="match status" value="1"/>
</dbReference>
<dbReference type="CDD" id="cd01392">
    <property type="entry name" value="HTH_LacI"/>
    <property type="match status" value="1"/>
</dbReference>
<organism evidence="5 6">
    <name type="scientific">Thioclava arctica</name>
    <dbReference type="NCBI Taxonomy" id="3238301"/>
    <lineage>
        <taxon>Bacteria</taxon>
        <taxon>Pseudomonadati</taxon>
        <taxon>Pseudomonadota</taxon>
        <taxon>Alphaproteobacteria</taxon>
        <taxon>Rhodobacterales</taxon>
        <taxon>Paracoccaceae</taxon>
        <taxon>Thioclava</taxon>
    </lineage>
</organism>
<keyword evidence="1" id="KW-0805">Transcription regulation</keyword>
<name>A0ABV3TN49_9RHOB</name>
<comment type="caution">
    <text evidence="5">The sequence shown here is derived from an EMBL/GenBank/DDBJ whole genome shotgun (WGS) entry which is preliminary data.</text>
</comment>
<dbReference type="InterPro" id="IPR046335">
    <property type="entry name" value="LacI/GalR-like_sensor"/>
</dbReference>
<dbReference type="InterPro" id="IPR028082">
    <property type="entry name" value="Peripla_BP_I"/>
</dbReference>
<feature type="domain" description="HTH lacI-type" evidence="4">
    <location>
        <begin position="19"/>
        <end position="73"/>
    </location>
</feature>
<accession>A0ABV3TN49</accession>
<keyword evidence="2 5" id="KW-0238">DNA-binding</keyword>
<evidence type="ECO:0000256" key="3">
    <source>
        <dbReference type="ARBA" id="ARBA00023163"/>
    </source>
</evidence>
<gene>
    <name evidence="5" type="ORF">AB4874_15320</name>
</gene>
<dbReference type="PANTHER" id="PTHR30146:SF109">
    <property type="entry name" value="HTH-TYPE TRANSCRIPTIONAL REGULATOR GALS"/>
    <property type="match status" value="1"/>
</dbReference>
<dbReference type="SMART" id="SM00354">
    <property type="entry name" value="HTH_LACI"/>
    <property type="match status" value="1"/>
</dbReference>
<evidence type="ECO:0000256" key="1">
    <source>
        <dbReference type="ARBA" id="ARBA00023015"/>
    </source>
</evidence>
<dbReference type="Proteomes" id="UP001557465">
    <property type="component" value="Unassembled WGS sequence"/>
</dbReference>